<dbReference type="Pfam" id="PF13692">
    <property type="entry name" value="Glyco_trans_1_4"/>
    <property type="match status" value="1"/>
</dbReference>
<keyword evidence="1" id="KW-0328">Glycosyltransferase</keyword>
<dbReference type="InterPro" id="IPR028098">
    <property type="entry name" value="Glyco_trans_4-like_N"/>
</dbReference>
<dbReference type="GO" id="GO:0016757">
    <property type="term" value="F:glycosyltransferase activity"/>
    <property type="evidence" value="ECO:0007669"/>
    <property type="project" value="UniProtKB-KW"/>
</dbReference>
<keyword evidence="2 4" id="KW-0808">Transferase</keyword>
<dbReference type="InterPro" id="IPR050194">
    <property type="entry name" value="Glycosyltransferase_grp1"/>
</dbReference>
<dbReference type="EMBL" id="WPCU01000010">
    <property type="protein sequence ID" value="MVA77587.1"/>
    <property type="molecule type" value="Genomic_DNA"/>
</dbReference>
<organism evidence="4 5">
    <name type="scientific">Auraticoccus cholistanensis</name>
    <dbReference type="NCBI Taxonomy" id="2656650"/>
    <lineage>
        <taxon>Bacteria</taxon>
        <taxon>Bacillati</taxon>
        <taxon>Actinomycetota</taxon>
        <taxon>Actinomycetes</taxon>
        <taxon>Propionibacteriales</taxon>
        <taxon>Propionibacteriaceae</taxon>
        <taxon>Auraticoccus</taxon>
    </lineage>
</organism>
<evidence type="ECO:0000259" key="3">
    <source>
        <dbReference type="Pfam" id="PF13439"/>
    </source>
</evidence>
<feature type="domain" description="Glycosyltransferase subfamily 4-like N-terminal" evidence="3">
    <location>
        <begin position="20"/>
        <end position="214"/>
    </location>
</feature>
<name>A0A6A9V1Y3_9ACTN</name>
<evidence type="ECO:0000313" key="5">
    <source>
        <dbReference type="Proteomes" id="UP000435304"/>
    </source>
</evidence>
<dbReference type="Gene3D" id="3.40.50.2000">
    <property type="entry name" value="Glycogen Phosphorylase B"/>
    <property type="match status" value="2"/>
</dbReference>
<evidence type="ECO:0000256" key="1">
    <source>
        <dbReference type="ARBA" id="ARBA00022676"/>
    </source>
</evidence>
<sequence length="409" mass="43677">MREWRGRVAVVSDYSFDTLGGAETAMFEQARALAARLPVTVLAPRSARMPELARSAGVEVVGVPRLGRLPGLGLPVVPSTRALRRRLADLFEATGTEVVHLHSEFGLAAAATAAAHRLGIPVVQTVHTFFWQTTWPVQRLLAAAVPGAHHALTGLPPSRERLDERPGNSALRNMTLTQARTVERVVSPSEHQARALREAGLPAVDVVPNTLSTDVTGAEPLSRVDGPLRIVWIGRLVPEKRPLEFLRAGLRAVAELGPGRLELLLVGDGEERGAAQALVRDVPDVRLLGRRPHAEVLQLLASSHLCALTSLGWDNQPMTVVEAVSSLRGVLYCDPRLREGLTSAGVLAPGADEASLAATMVALARSPERVVAASRGALADRREFAPDVFADRAMACYAAAREGLGVTVQ</sequence>
<dbReference type="Proteomes" id="UP000435304">
    <property type="component" value="Unassembled WGS sequence"/>
</dbReference>
<comment type="caution">
    <text evidence="4">The sequence shown here is derived from an EMBL/GenBank/DDBJ whole genome shotgun (WGS) entry which is preliminary data.</text>
</comment>
<evidence type="ECO:0000313" key="4">
    <source>
        <dbReference type="EMBL" id="MVA77587.1"/>
    </source>
</evidence>
<dbReference type="PANTHER" id="PTHR45947:SF13">
    <property type="entry name" value="TRANSFERASE"/>
    <property type="match status" value="1"/>
</dbReference>
<dbReference type="PANTHER" id="PTHR45947">
    <property type="entry name" value="SULFOQUINOVOSYL TRANSFERASE SQD2"/>
    <property type="match status" value="1"/>
</dbReference>
<dbReference type="CDD" id="cd03801">
    <property type="entry name" value="GT4_PimA-like"/>
    <property type="match status" value="1"/>
</dbReference>
<reference evidence="4 5" key="1">
    <citation type="submission" date="2019-12" db="EMBL/GenBank/DDBJ databases">
        <title>Auraticoccus cholistani sp. nov., an actinomycete isolated from soil of Cholistan desert.</title>
        <authorList>
            <person name="Cheema M.T."/>
        </authorList>
    </citation>
    <scope>NUCLEOTIDE SEQUENCE [LARGE SCALE GENOMIC DNA]</scope>
    <source>
        <strain evidence="4 5">F435</strain>
    </source>
</reference>
<dbReference type="RefSeq" id="WP_156611848.1">
    <property type="nucleotide sequence ID" value="NZ_WPCU01000010.1"/>
</dbReference>
<proteinExistence type="predicted"/>
<protein>
    <submittedName>
        <fullName evidence="4">Glycosyltransferase</fullName>
    </submittedName>
</protein>
<evidence type="ECO:0000256" key="2">
    <source>
        <dbReference type="ARBA" id="ARBA00022679"/>
    </source>
</evidence>
<keyword evidence="5" id="KW-1185">Reference proteome</keyword>
<dbReference type="Pfam" id="PF13439">
    <property type="entry name" value="Glyco_transf_4"/>
    <property type="match status" value="1"/>
</dbReference>
<dbReference type="SUPFAM" id="SSF53756">
    <property type="entry name" value="UDP-Glycosyltransferase/glycogen phosphorylase"/>
    <property type="match status" value="1"/>
</dbReference>
<accession>A0A6A9V1Y3</accession>
<dbReference type="GO" id="GO:1901137">
    <property type="term" value="P:carbohydrate derivative biosynthetic process"/>
    <property type="evidence" value="ECO:0007669"/>
    <property type="project" value="UniProtKB-ARBA"/>
</dbReference>
<dbReference type="AlphaFoldDB" id="A0A6A9V1Y3"/>
<gene>
    <name evidence="4" type="ORF">GC722_16405</name>
</gene>